<evidence type="ECO:0000313" key="1">
    <source>
        <dbReference type="EMBL" id="RRB15155.1"/>
    </source>
</evidence>
<dbReference type="OrthoDB" id="9765957at2"/>
<keyword evidence="2" id="KW-1185">Reference proteome</keyword>
<protein>
    <submittedName>
        <fullName evidence="1">DUF5005 domain-containing protein</fullName>
    </submittedName>
</protein>
<dbReference type="Pfam" id="PF16396">
    <property type="entry name" value="DUF5005"/>
    <property type="match status" value="2"/>
</dbReference>
<gene>
    <name evidence="1" type="ORF">EHT87_11445</name>
</gene>
<organism evidence="1 2">
    <name type="scientific">Larkinella knui</name>
    <dbReference type="NCBI Taxonomy" id="2025310"/>
    <lineage>
        <taxon>Bacteria</taxon>
        <taxon>Pseudomonadati</taxon>
        <taxon>Bacteroidota</taxon>
        <taxon>Cytophagia</taxon>
        <taxon>Cytophagales</taxon>
        <taxon>Spirosomataceae</taxon>
        <taxon>Larkinella</taxon>
    </lineage>
</organism>
<name>A0A3P1CPF9_9BACT</name>
<comment type="caution">
    <text evidence="1">The sequence shown here is derived from an EMBL/GenBank/DDBJ whole genome shotgun (WGS) entry which is preliminary data.</text>
</comment>
<reference evidence="1 2" key="1">
    <citation type="submission" date="2018-11" db="EMBL/GenBank/DDBJ databases">
        <authorList>
            <person name="Zhou Z."/>
            <person name="Wang G."/>
        </authorList>
    </citation>
    <scope>NUCLEOTIDE SEQUENCE [LARGE SCALE GENOMIC DNA]</scope>
    <source>
        <strain evidence="1 2">KCTC42998</strain>
    </source>
</reference>
<dbReference type="AlphaFoldDB" id="A0A3P1CPF9"/>
<sequence>MAMMNEYLCSTTCFSGLLYPSPMNYFFYLFGLLAGCLVAPPEIVPDSNTPAVIPRVTSEPKAQVDEQYNHFFTRYDGWTGGDGVYSTRLPDGRIVWTFGDTFLGLVKSDRTRLASQNEMVRNAVMIQTGETFDSFKTLNQGASTPKAGQTYFTHAKQKGGKDWYWPLDATVYNVKLQVLLSHIEKTGSGAWDFKNASIDIAICSLTTGTVEKIIANKYQGPWGYGGAVCEAADGYTYLYGVIHGNLTTNVVVARAPKGDLTGNWQYWNGSQWGSQPNDYSIYKDASDQFSVFQSGTRYYLFTQEIVFGRRLFLSESSSPIGPWTAKRLLYTVPPEQGTGKVFTYNALVHPELSRNGDLMISYCVNATDFADHFNSPGSADRYRPYFIRVKDWQ</sequence>
<evidence type="ECO:0000313" key="2">
    <source>
        <dbReference type="Proteomes" id="UP000274271"/>
    </source>
</evidence>
<dbReference type="InterPro" id="IPR032169">
    <property type="entry name" value="DUF5005"/>
</dbReference>
<dbReference type="Proteomes" id="UP000274271">
    <property type="component" value="Unassembled WGS sequence"/>
</dbReference>
<dbReference type="EMBL" id="RQJP01000002">
    <property type="protein sequence ID" value="RRB15155.1"/>
    <property type="molecule type" value="Genomic_DNA"/>
</dbReference>
<accession>A0A3P1CPF9</accession>
<proteinExistence type="predicted"/>